<dbReference type="PANTHER" id="PTHR47385:SF14">
    <property type="entry name" value="TRANSGELIN"/>
    <property type="match status" value="1"/>
</dbReference>
<dbReference type="OrthoDB" id="21595at2759"/>
<feature type="region of interest" description="Disordered" evidence="1">
    <location>
        <begin position="149"/>
        <end position="174"/>
    </location>
</feature>
<dbReference type="AlphaFoldDB" id="A0A4S2MPG1"/>
<dbReference type="GO" id="GO:0051015">
    <property type="term" value="F:actin filament binding"/>
    <property type="evidence" value="ECO:0007669"/>
    <property type="project" value="TreeGrafter"/>
</dbReference>
<dbReference type="SMART" id="SM00033">
    <property type="entry name" value="CH"/>
    <property type="match status" value="1"/>
</dbReference>
<reference evidence="3 4" key="1">
    <citation type="submission" date="2019-04" db="EMBL/GenBank/DDBJ databases">
        <title>Comparative genomics and transcriptomics to analyze fruiting body development in filamentous ascomycetes.</title>
        <authorList>
            <consortium name="DOE Joint Genome Institute"/>
            <person name="Lutkenhaus R."/>
            <person name="Traeger S."/>
            <person name="Breuer J."/>
            <person name="Kuo A."/>
            <person name="Lipzen A."/>
            <person name="Pangilinan J."/>
            <person name="Dilworth D."/>
            <person name="Sandor L."/>
            <person name="Poggeler S."/>
            <person name="Barry K."/>
            <person name="Grigoriev I.V."/>
            <person name="Nowrousian M."/>
        </authorList>
    </citation>
    <scope>NUCLEOTIDE SEQUENCE [LARGE SCALE GENOMIC DNA]</scope>
    <source>
        <strain evidence="3 4">CBS 389.68</strain>
    </source>
</reference>
<dbReference type="SUPFAM" id="SSF47576">
    <property type="entry name" value="Calponin-homology domain, CH-domain"/>
    <property type="match status" value="1"/>
</dbReference>
<feature type="domain" description="Calponin-homology (CH)" evidence="2">
    <location>
        <begin position="21"/>
        <end position="126"/>
    </location>
</feature>
<evidence type="ECO:0000313" key="4">
    <source>
        <dbReference type="Proteomes" id="UP000298138"/>
    </source>
</evidence>
<dbReference type="InParanoid" id="A0A4S2MPG1"/>
<dbReference type="Proteomes" id="UP000298138">
    <property type="component" value="Unassembled WGS sequence"/>
</dbReference>
<dbReference type="Pfam" id="PF00307">
    <property type="entry name" value="CH"/>
    <property type="match status" value="1"/>
</dbReference>
<organism evidence="3 4">
    <name type="scientific">Ascodesmis nigricans</name>
    <dbReference type="NCBI Taxonomy" id="341454"/>
    <lineage>
        <taxon>Eukaryota</taxon>
        <taxon>Fungi</taxon>
        <taxon>Dikarya</taxon>
        <taxon>Ascomycota</taxon>
        <taxon>Pezizomycotina</taxon>
        <taxon>Pezizomycetes</taxon>
        <taxon>Pezizales</taxon>
        <taxon>Ascodesmidaceae</taxon>
        <taxon>Ascodesmis</taxon>
    </lineage>
</organism>
<gene>
    <name evidence="3" type="ORF">EX30DRAFT_309303</name>
</gene>
<evidence type="ECO:0000259" key="2">
    <source>
        <dbReference type="PROSITE" id="PS50021"/>
    </source>
</evidence>
<dbReference type="PRINTS" id="PR00888">
    <property type="entry name" value="SM22CALPONIN"/>
</dbReference>
<dbReference type="FunCoup" id="A0A4S2MPG1">
    <property type="interactions" value="818"/>
</dbReference>
<dbReference type="PANTHER" id="PTHR47385">
    <property type="entry name" value="CALPONIN"/>
    <property type="match status" value="1"/>
</dbReference>
<protein>
    <recommendedName>
        <fullName evidence="2">Calponin-homology (CH) domain-containing protein</fullName>
    </recommendedName>
</protein>
<dbReference type="Gene3D" id="1.10.418.10">
    <property type="entry name" value="Calponin-like domain"/>
    <property type="match status" value="1"/>
</dbReference>
<dbReference type="InterPro" id="IPR036872">
    <property type="entry name" value="CH_dom_sf"/>
</dbReference>
<name>A0A4S2MPG1_9PEZI</name>
<dbReference type="STRING" id="341454.A0A4S2MPG1"/>
<dbReference type="GO" id="GO:0015629">
    <property type="term" value="C:actin cytoskeleton"/>
    <property type="evidence" value="ECO:0007669"/>
    <property type="project" value="TreeGrafter"/>
</dbReference>
<dbReference type="GO" id="GO:0007015">
    <property type="term" value="P:actin filament organization"/>
    <property type="evidence" value="ECO:0007669"/>
    <property type="project" value="TreeGrafter"/>
</dbReference>
<dbReference type="InterPro" id="IPR050606">
    <property type="entry name" value="Calponin-like"/>
</dbReference>
<proteinExistence type="predicted"/>
<evidence type="ECO:0000256" key="1">
    <source>
        <dbReference type="SAM" id="MobiDB-lite"/>
    </source>
</evidence>
<feature type="non-terminal residue" evidence="3">
    <location>
        <position position="216"/>
    </location>
</feature>
<dbReference type="PROSITE" id="PS50021">
    <property type="entry name" value="CH"/>
    <property type="match status" value="1"/>
</dbReference>
<dbReference type="EMBL" id="ML220135">
    <property type="protein sequence ID" value="TGZ79081.1"/>
    <property type="molecule type" value="Genomic_DNA"/>
</dbReference>
<accession>A0A4S2MPG1</accession>
<sequence length="216" mass="23705">MASVSSLDQDLKNLRLKKYTPQASEMVRSWIISTLGESLPDKDLMDLLKDGTLLCRLANLLSDRQLKFKASAMPFVQMENISHFLSFISSPPVSLPPHDRFLTVDLFDRKDPAQVVQCLSAFSRAAHALNPQKFPETIGGLKGGVLSPAALSPQPSGAKSPVSPGRGEPKKKEVVTAWTKKDQEFTTTPAWNIMQYGYMGGASQNQGISFGARRQI</sequence>
<dbReference type="InterPro" id="IPR003096">
    <property type="entry name" value="SM22_calponin"/>
</dbReference>
<dbReference type="InterPro" id="IPR001715">
    <property type="entry name" value="CH_dom"/>
</dbReference>
<evidence type="ECO:0000313" key="3">
    <source>
        <dbReference type="EMBL" id="TGZ79081.1"/>
    </source>
</evidence>
<keyword evidence="4" id="KW-1185">Reference proteome</keyword>